<evidence type="ECO:0000256" key="4">
    <source>
        <dbReference type="ARBA" id="ARBA00022833"/>
    </source>
</evidence>
<comment type="caution">
    <text evidence="7">The sequence shown here is derived from an EMBL/GenBank/DDBJ whole genome shotgun (WGS) entry which is preliminary data.</text>
</comment>
<dbReference type="RefSeq" id="WP_369668271.1">
    <property type="nucleotide sequence ID" value="NZ_JBDKXB010000031.1"/>
</dbReference>
<evidence type="ECO:0000313" key="8">
    <source>
        <dbReference type="Proteomes" id="UP001564408"/>
    </source>
</evidence>
<keyword evidence="5" id="KW-0472">Membrane</keyword>
<evidence type="ECO:0000313" key="7">
    <source>
        <dbReference type="EMBL" id="MEY6433885.1"/>
    </source>
</evidence>
<dbReference type="Proteomes" id="UP001564408">
    <property type="component" value="Unassembled WGS sequence"/>
</dbReference>
<feature type="compositionally biased region" description="Low complexity" evidence="6">
    <location>
        <begin position="9"/>
        <end position="21"/>
    </location>
</feature>
<dbReference type="EMBL" id="JBDKXB010000031">
    <property type="protein sequence ID" value="MEY6433885.1"/>
    <property type="molecule type" value="Genomic_DNA"/>
</dbReference>
<evidence type="ECO:0000256" key="5">
    <source>
        <dbReference type="ARBA" id="ARBA00023136"/>
    </source>
</evidence>
<evidence type="ECO:0000256" key="6">
    <source>
        <dbReference type="SAM" id="MobiDB-lite"/>
    </source>
</evidence>
<dbReference type="InterPro" id="IPR018752">
    <property type="entry name" value="DabA"/>
</dbReference>
<keyword evidence="4" id="KW-0862">Zinc</keyword>
<evidence type="ECO:0000256" key="2">
    <source>
        <dbReference type="ARBA" id="ARBA00022475"/>
    </source>
</evidence>
<reference evidence="7 8" key="1">
    <citation type="submission" date="2024-05" db="EMBL/GenBank/DDBJ databases">
        <title>Genome Sequence and Characterization of the New Strain Purple Sulfur Bacterium of Genus Thioalkalicoccus.</title>
        <authorList>
            <person name="Bryantseva I.A."/>
            <person name="Kyndt J.A."/>
            <person name="Imhoff J.F."/>
        </authorList>
    </citation>
    <scope>NUCLEOTIDE SEQUENCE [LARGE SCALE GENOMIC DNA]</scope>
    <source>
        <strain evidence="7 8">Um2</strain>
    </source>
</reference>
<evidence type="ECO:0000256" key="1">
    <source>
        <dbReference type="ARBA" id="ARBA00022448"/>
    </source>
</evidence>
<evidence type="ECO:0000256" key="3">
    <source>
        <dbReference type="ARBA" id="ARBA00022723"/>
    </source>
</evidence>
<keyword evidence="8" id="KW-1185">Reference proteome</keyword>
<keyword evidence="3" id="KW-0479">Metal-binding</keyword>
<accession>A0ABV4BN29</accession>
<dbReference type="PANTHER" id="PTHR38344">
    <property type="entry name" value="UPF0753 PROTEIN AQ_863"/>
    <property type="match status" value="1"/>
</dbReference>
<protein>
    <submittedName>
        <fullName evidence="7">Inorganic carbon transporter subunit DabA</fullName>
    </submittedName>
</protein>
<gene>
    <name evidence="7" type="ORF">ABC977_15885</name>
</gene>
<keyword evidence="2" id="KW-1003">Cell membrane</keyword>
<organism evidence="7 8">
    <name type="scientific">Thioalkalicoccus limnaeus</name>
    <dbReference type="NCBI Taxonomy" id="120681"/>
    <lineage>
        <taxon>Bacteria</taxon>
        <taxon>Pseudomonadati</taxon>
        <taxon>Pseudomonadota</taxon>
        <taxon>Gammaproteobacteria</taxon>
        <taxon>Chromatiales</taxon>
        <taxon>Chromatiaceae</taxon>
        <taxon>Thioalkalicoccus</taxon>
    </lineage>
</organism>
<name>A0ABV4BN29_9GAMM</name>
<sequence length="166" mass="18334">MTGHVIDSATAAGGARAPANRGEAHRDLGRELKIRSTVAIAGEFLPFVWPMRNFINHNPLHGLEDRPFDEAVEQATRLFHAQGYLRRTEYQALLQEGHIDIEVIEQLIDEFLTDGALGGPWPDDDADLDLKRILVTLMTLMDQPTLGGNAIPSTDALLAELRPTTE</sequence>
<dbReference type="PANTHER" id="PTHR38344:SF1">
    <property type="entry name" value="INORGANIC CARBON TRANSPORTER SUBUNIT DABA-RELATED"/>
    <property type="match status" value="1"/>
</dbReference>
<dbReference type="Pfam" id="PF10070">
    <property type="entry name" value="DabA"/>
    <property type="match status" value="1"/>
</dbReference>
<proteinExistence type="predicted"/>
<keyword evidence="1" id="KW-0813">Transport</keyword>
<feature type="region of interest" description="Disordered" evidence="6">
    <location>
        <begin position="1"/>
        <end position="24"/>
    </location>
</feature>